<name>A0A1G1SX78_9BACT</name>
<evidence type="ECO:0000313" key="1">
    <source>
        <dbReference type="EMBL" id="OGX83199.1"/>
    </source>
</evidence>
<organism evidence="1 2">
    <name type="scientific">Hymenobacter glacialis</name>
    <dbReference type="NCBI Taxonomy" id="1908236"/>
    <lineage>
        <taxon>Bacteria</taxon>
        <taxon>Pseudomonadati</taxon>
        <taxon>Bacteroidota</taxon>
        <taxon>Cytophagia</taxon>
        <taxon>Cytophagales</taxon>
        <taxon>Hymenobacteraceae</taxon>
        <taxon>Hymenobacter</taxon>
    </lineage>
</organism>
<keyword evidence="2" id="KW-1185">Reference proteome</keyword>
<evidence type="ECO:0000313" key="2">
    <source>
        <dbReference type="Proteomes" id="UP000177791"/>
    </source>
</evidence>
<dbReference type="STRING" id="1908236.BEN48_17270"/>
<dbReference type="OrthoDB" id="9841593at2"/>
<gene>
    <name evidence="1" type="ORF">BEN48_17270</name>
</gene>
<protein>
    <submittedName>
        <fullName evidence="1">Uncharacterized protein</fullName>
    </submittedName>
</protein>
<dbReference type="AlphaFoldDB" id="A0A1G1SX78"/>
<sequence>MSPLTPADLATLLTAVPFPVQQRDEAVGLCLGPGLNAIYRGPVALADVRMALSPWHWLGGELAHSPRSEYLRESVAAATARDSAPDLDTVEGVAAWVWAVLATTELEWYPVPGDADEWGQWSPTDEAEAGTGSFLPPGLEVPAVLFTTDNDLGGDGRIVVAQVRWQGANGAVSGPVGIYASSGRVAAAGSAYPAWLMGWGAVLLTDPATGEQAELSPRWTEVENSGGASDEDHVDAGKVPELGEWVGQEPRYEAGTFYKTDSGQEPDWLREGLHYAAGRLLRADTGRALALMPYLLPETRPH</sequence>
<dbReference type="RefSeq" id="WP_070735480.1">
    <property type="nucleotide sequence ID" value="NZ_MDZC01000087.1"/>
</dbReference>
<dbReference type="EMBL" id="MDZC01000087">
    <property type="protein sequence ID" value="OGX83199.1"/>
    <property type="molecule type" value="Genomic_DNA"/>
</dbReference>
<comment type="caution">
    <text evidence="1">The sequence shown here is derived from an EMBL/GenBank/DDBJ whole genome shotgun (WGS) entry which is preliminary data.</text>
</comment>
<reference evidence="1 2" key="1">
    <citation type="submission" date="2016-08" db="EMBL/GenBank/DDBJ databases">
        <title>Hymenobacter coccineus sp. nov., Hymenobacter lapidarius sp. nov. and Hymenobacter glacialis sp. nov., isolated from Antarctic soil.</title>
        <authorList>
            <person name="Sedlacek I."/>
            <person name="Kralova S."/>
            <person name="Kyrova K."/>
            <person name="Maslanova I."/>
            <person name="Stankova E."/>
            <person name="Vrbovska V."/>
            <person name="Nemec M."/>
            <person name="Bartak M."/>
            <person name="Svec P."/>
            <person name="Busse H.-J."/>
            <person name="Pantucek R."/>
        </authorList>
    </citation>
    <scope>NUCLEOTIDE SEQUENCE [LARGE SCALE GENOMIC DNA]</scope>
    <source>
        <strain evidence="1 2">CCM 8648</strain>
    </source>
</reference>
<accession>A0A1G1SX78</accession>
<proteinExistence type="predicted"/>
<dbReference type="Proteomes" id="UP000177791">
    <property type="component" value="Unassembled WGS sequence"/>
</dbReference>